<feature type="region of interest" description="Disordered" evidence="1">
    <location>
        <begin position="1"/>
        <end position="23"/>
    </location>
</feature>
<comment type="caution">
    <text evidence="2">The sequence shown here is derived from an EMBL/GenBank/DDBJ whole genome shotgun (WGS) entry which is preliminary data.</text>
</comment>
<dbReference type="AlphaFoldDB" id="C8PG29"/>
<evidence type="ECO:0000256" key="1">
    <source>
        <dbReference type="SAM" id="MobiDB-lite"/>
    </source>
</evidence>
<evidence type="ECO:0000313" key="3">
    <source>
        <dbReference type="Proteomes" id="UP000005709"/>
    </source>
</evidence>
<feature type="compositionally biased region" description="Polar residues" evidence="1">
    <location>
        <begin position="7"/>
        <end position="23"/>
    </location>
</feature>
<reference evidence="2 3" key="1">
    <citation type="submission" date="2009-07" db="EMBL/GenBank/DDBJ databases">
        <authorList>
            <person name="Madupu R."/>
            <person name="Sebastian Y."/>
            <person name="Durkin A.S."/>
            <person name="Torralba M."/>
            <person name="Methe B."/>
            <person name="Sutton G.G."/>
            <person name="Strausberg R.L."/>
            <person name="Nelson K.E."/>
        </authorList>
    </citation>
    <scope>NUCLEOTIDE SEQUENCE [LARGE SCALE GENOMIC DNA]</scope>
    <source>
        <strain evidence="2 3">RM3268</strain>
    </source>
</reference>
<protein>
    <submittedName>
        <fullName evidence="2">Uncharacterized protein</fullName>
    </submittedName>
</protein>
<keyword evidence="3" id="KW-1185">Reference proteome</keyword>
<sequence>MCAAKAQPSNKTRARRQNLQAQPASKFAAMGEISIKFRQAFDTARKISIKFRRAISLRHVKFRSAMA</sequence>
<name>C8PG29_9BACT</name>
<accession>C8PG29</accession>
<organism evidence="2 3">
    <name type="scientific">Campylobacter gracilis RM3268</name>
    <dbReference type="NCBI Taxonomy" id="553220"/>
    <lineage>
        <taxon>Bacteria</taxon>
        <taxon>Pseudomonadati</taxon>
        <taxon>Campylobacterota</taxon>
        <taxon>Epsilonproteobacteria</taxon>
        <taxon>Campylobacterales</taxon>
        <taxon>Campylobacteraceae</taxon>
        <taxon>Campylobacter</taxon>
    </lineage>
</organism>
<evidence type="ECO:0000313" key="2">
    <source>
        <dbReference type="EMBL" id="EEV18067.1"/>
    </source>
</evidence>
<dbReference type="EMBL" id="ACYG01000019">
    <property type="protein sequence ID" value="EEV18067.1"/>
    <property type="molecule type" value="Genomic_DNA"/>
</dbReference>
<dbReference type="Proteomes" id="UP000005709">
    <property type="component" value="Unassembled WGS sequence"/>
</dbReference>
<proteinExistence type="predicted"/>
<gene>
    <name evidence="2" type="ORF">CAMGR0001_0822</name>
</gene>